<keyword evidence="3" id="KW-0732">Signal</keyword>
<feature type="signal peptide" evidence="3">
    <location>
        <begin position="1"/>
        <end position="22"/>
    </location>
</feature>
<dbReference type="SUPFAM" id="SSF46894">
    <property type="entry name" value="C-terminal effector domain of the bipartite response regulators"/>
    <property type="match status" value="1"/>
</dbReference>
<evidence type="ECO:0000256" key="3">
    <source>
        <dbReference type="SAM" id="SignalP"/>
    </source>
</evidence>
<name>A0ABX1DAE8_9FLAO</name>
<organism evidence="5 6">
    <name type="scientific">Tamlana crocina</name>
    <dbReference type="NCBI Taxonomy" id="393006"/>
    <lineage>
        <taxon>Bacteria</taxon>
        <taxon>Pseudomonadati</taxon>
        <taxon>Bacteroidota</taxon>
        <taxon>Flavobacteriia</taxon>
        <taxon>Flavobacteriales</taxon>
        <taxon>Flavobacteriaceae</taxon>
        <taxon>Tamlana</taxon>
    </lineage>
</organism>
<evidence type="ECO:0000256" key="1">
    <source>
        <dbReference type="PROSITE-ProRule" id="PRU00339"/>
    </source>
</evidence>
<accession>A0ABX1DAE8</accession>
<keyword evidence="6" id="KW-1185">Reference proteome</keyword>
<dbReference type="InterPro" id="IPR016032">
    <property type="entry name" value="Sig_transdc_resp-reg_C-effctor"/>
</dbReference>
<dbReference type="InterPro" id="IPR019734">
    <property type="entry name" value="TPR_rpt"/>
</dbReference>
<dbReference type="SMART" id="SM00421">
    <property type="entry name" value="HTH_LUXR"/>
    <property type="match status" value="1"/>
</dbReference>
<feature type="domain" description="HTH luxR-type" evidence="4">
    <location>
        <begin position="463"/>
        <end position="520"/>
    </location>
</feature>
<reference evidence="5 6" key="1">
    <citation type="submission" date="2020-03" db="EMBL/GenBank/DDBJ databases">
        <title>Tamlana sp. nov, isolated from XXX.</title>
        <authorList>
            <person name="Cao W.R."/>
        </authorList>
    </citation>
    <scope>NUCLEOTIDE SEQUENCE [LARGE SCALE GENOMIC DNA]</scope>
    <source>
        <strain evidence="5 6">HST1-43</strain>
    </source>
</reference>
<dbReference type="Pfam" id="PF13424">
    <property type="entry name" value="TPR_12"/>
    <property type="match status" value="2"/>
</dbReference>
<feature type="chain" id="PRO_5045067273" evidence="3">
    <location>
        <begin position="23"/>
        <end position="523"/>
    </location>
</feature>
<dbReference type="SMART" id="SM00028">
    <property type="entry name" value="TPR"/>
    <property type="match status" value="6"/>
</dbReference>
<dbReference type="PANTHER" id="PTHR10098">
    <property type="entry name" value="RAPSYN-RELATED"/>
    <property type="match status" value="1"/>
</dbReference>
<keyword evidence="2" id="KW-0812">Transmembrane</keyword>
<proteinExistence type="predicted"/>
<dbReference type="SUPFAM" id="SSF48452">
    <property type="entry name" value="TPR-like"/>
    <property type="match status" value="2"/>
</dbReference>
<dbReference type="PROSITE" id="PS50005">
    <property type="entry name" value="TPR"/>
    <property type="match status" value="1"/>
</dbReference>
<keyword evidence="1" id="KW-0802">TPR repeat</keyword>
<gene>
    <name evidence="5" type="ORF">HC176_07470</name>
</gene>
<dbReference type="Proteomes" id="UP000760545">
    <property type="component" value="Unassembled WGS sequence"/>
</dbReference>
<comment type="caution">
    <text evidence="5">The sequence shown here is derived from an EMBL/GenBank/DDBJ whole genome shotgun (WGS) entry which is preliminary data.</text>
</comment>
<dbReference type="EMBL" id="JAAVJS010000008">
    <property type="protein sequence ID" value="NJX15326.1"/>
    <property type="molecule type" value="Genomic_DNA"/>
</dbReference>
<keyword evidence="2" id="KW-0472">Membrane</keyword>
<evidence type="ECO:0000313" key="6">
    <source>
        <dbReference type="Proteomes" id="UP000760545"/>
    </source>
</evidence>
<dbReference type="Gene3D" id="1.10.10.10">
    <property type="entry name" value="Winged helix-like DNA-binding domain superfamily/Winged helix DNA-binding domain"/>
    <property type="match status" value="1"/>
</dbReference>
<dbReference type="Gene3D" id="1.25.40.10">
    <property type="entry name" value="Tetratricopeptide repeat domain"/>
    <property type="match status" value="2"/>
</dbReference>
<protein>
    <submittedName>
        <fullName evidence="5">Tetratricopeptide repeat protein</fullName>
    </submittedName>
</protein>
<evidence type="ECO:0000259" key="4">
    <source>
        <dbReference type="SMART" id="SM00421"/>
    </source>
</evidence>
<feature type="repeat" description="TPR" evidence="1">
    <location>
        <begin position="211"/>
        <end position="244"/>
    </location>
</feature>
<dbReference type="InterPro" id="IPR000792">
    <property type="entry name" value="Tscrpt_reg_LuxR_C"/>
</dbReference>
<keyword evidence="2" id="KW-1133">Transmembrane helix</keyword>
<dbReference type="InterPro" id="IPR036388">
    <property type="entry name" value="WH-like_DNA-bd_sf"/>
</dbReference>
<dbReference type="InterPro" id="IPR011990">
    <property type="entry name" value="TPR-like_helical_dom_sf"/>
</dbReference>
<feature type="transmembrane region" description="Helical" evidence="2">
    <location>
        <begin position="324"/>
        <end position="344"/>
    </location>
</feature>
<evidence type="ECO:0000256" key="2">
    <source>
        <dbReference type="SAM" id="Phobius"/>
    </source>
</evidence>
<evidence type="ECO:0000313" key="5">
    <source>
        <dbReference type="EMBL" id="NJX15326.1"/>
    </source>
</evidence>
<sequence>MSFKKRCSLICFGLLFITINYAQESNSTRQVETLSVLKEQLKIAENHIDSSKIKQVHAELGDFYKHLGLYSEALNNFHLSQQYSAKKDTFFVYTNNSIAAINFSLKKFEEANKYLKESIEVSKTIQYDKGLATAFALSGSVAEKQGDYKRALQNQEQSLSLFEKQQDSTGLAIAYENIGSIHEDLERYALADTYFNKAFHYAKNSPMHVRINIINNLGDINRKTGNFESALHFTEQALQMARDAKNGSEEESALKDLARTYAAMGDFEKAYEFMNNQAIVNEQEIKRHNAELVSAMEVLYEVKEREAQVNVLNKQNQIAKTRQWAILLIGFAMLLVLAVWMVYIKKRKKQELQIFQYKQQLLKADLDKKTAEETSLKREIDFKIASLTNYSLNIAHKNKMLADVSRTLNNLKSRNGDFIKNKLGDLASEIDVKLSNENEWEELMGFFSQIHPKFFEILKTNALEKLSPSELRLCMLLRLNLSSKEIASILCITPDSVRIARYRLRKKLPLDSNDDLQGYLLNL</sequence>
<dbReference type="RefSeq" id="WP_167917570.1">
    <property type="nucleotide sequence ID" value="NZ_JAAVJS010000008.1"/>
</dbReference>